<reference evidence="2" key="1">
    <citation type="submission" date="2021-12" db="EMBL/GenBank/DDBJ databases">
        <title>Prjna785345.</title>
        <authorList>
            <person name="Rujirawat T."/>
            <person name="Krajaejun T."/>
        </authorList>
    </citation>
    <scope>NUCLEOTIDE SEQUENCE</scope>
    <source>
        <strain evidence="2">Pi057C3</strain>
    </source>
</reference>
<evidence type="ECO:0000256" key="1">
    <source>
        <dbReference type="SAM" id="MobiDB-lite"/>
    </source>
</evidence>
<keyword evidence="3" id="KW-1185">Reference proteome</keyword>
<dbReference type="AlphaFoldDB" id="A0AAD5M2L2"/>
<accession>A0AAD5M2L2</accession>
<sequence length="424" mass="46736">MNEAMPSNGSGSWPAALEDDPEMLRAALALIDECEPESGGAAEDASTTSEDTDSRDCDEFFETAASSVTVSAADASCGSAAYADELAVVHKRAVGAQLKGTTSRRREEIMYLRDKVKVLERALDDVKRRALAQSSGEGLCQVSPALKLWMELASRQKEQRQASELVNAKLRVTLSSQLRVAKDLMRLLQRSRRLLPMSTITPSFSGECQNAVMIQLPQVTADRLQECLHLLEKELDTVFVSPNFTSRTDPFRDVRVDDSGEGEVLIVTETSAILPFELELVRDAVWQSVWTKVKRSNEGKEVQDFDASCELFMASLLGHVNIGASRREAPRGDPLDGMTINEDAWIRLLPSLQPSAGGLSSTMTLVQSSRRLRLNFTLAADASGQGQRKWIGALTEHVLAKVDEELVFKQQLIESLLLQQRQLL</sequence>
<feature type="region of interest" description="Disordered" evidence="1">
    <location>
        <begin position="35"/>
        <end position="55"/>
    </location>
</feature>
<gene>
    <name evidence="2" type="ORF">P43SY_006809</name>
</gene>
<evidence type="ECO:0000313" key="3">
    <source>
        <dbReference type="Proteomes" id="UP001209570"/>
    </source>
</evidence>
<organism evidence="2 3">
    <name type="scientific">Pythium insidiosum</name>
    <name type="common">Pythiosis disease agent</name>
    <dbReference type="NCBI Taxonomy" id="114742"/>
    <lineage>
        <taxon>Eukaryota</taxon>
        <taxon>Sar</taxon>
        <taxon>Stramenopiles</taxon>
        <taxon>Oomycota</taxon>
        <taxon>Peronosporomycetes</taxon>
        <taxon>Pythiales</taxon>
        <taxon>Pythiaceae</taxon>
        <taxon>Pythium</taxon>
    </lineage>
</organism>
<protein>
    <submittedName>
        <fullName evidence="2">Uncharacterized protein</fullName>
    </submittedName>
</protein>
<comment type="caution">
    <text evidence="2">The sequence shown here is derived from an EMBL/GenBank/DDBJ whole genome shotgun (WGS) entry which is preliminary data.</text>
</comment>
<dbReference type="EMBL" id="JAKCXM010000111">
    <property type="protein sequence ID" value="KAJ0402112.1"/>
    <property type="molecule type" value="Genomic_DNA"/>
</dbReference>
<evidence type="ECO:0000313" key="2">
    <source>
        <dbReference type="EMBL" id="KAJ0402112.1"/>
    </source>
</evidence>
<dbReference type="Proteomes" id="UP001209570">
    <property type="component" value="Unassembled WGS sequence"/>
</dbReference>
<name>A0AAD5M2L2_PYTIN</name>
<proteinExistence type="predicted"/>